<dbReference type="Gene3D" id="3.90.550.10">
    <property type="entry name" value="Spore Coat Polysaccharide Biosynthesis Protein SpsA, Chain A"/>
    <property type="match status" value="1"/>
</dbReference>
<accession>A0A1X7L9Q9</accession>
<dbReference type="Pfam" id="PF13181">
    <property type="entry name" value="TPR_8"/>
    <property type="match status" value="1"/>
</dbReference>
<dbReference type="SMART" id="SM00028">
    <property type="entry name" value="TPR"/>
    <property type="match status" value="3"/>
</dbReference>
<keyword evidence="4" id="KW-0808">Transferase</keyword>
<feature type="region of interest" description="Disordered" evidence="2">
    <location>
        <begin position="445"/>
        <end position="468"/>
    </location>
</feature>
<gene>
    <name evidence="4" type="ORF">SAMN06295960_3118</name>
</gene>
<keyword evidence="1" id="KW-0802">TPR repeat</keyword>
<organism evidence="4 5">
    <name type="scientific">Paenibacillus aquistagni</name>
    <dbReference type="NCBI Taxonomy" id="1852522"/>
    <lineage>
        <taxon>Bacteria</taxon>
        <taxon>Bacillati</taxon>
        <taxon>Bacillota</taxon>
        <taxon>Bacilli</taxon>
        <taxon>Bacillales</taxon>
        <taxon>Paenibacillaceae</taxon>
        <taxon>Paenibacillus</taxon>
    </lineage>
</organism>
<dbReference type="AlphaFoldDB" id="A0A1X7L9Q9"/>
<dbReference type="InterPro" id="IPR011990">
    <property type="entry name" value="TPR-like_helical_dom_sf"/>
</dbReference>
<dbReference type="InterPro" id="IPR019734">
    <property type="entry name" value="TPR_rpt"/>
</dbReference>
<dbReference type="Proteomes" id="UP000193834">
    <property type="component" value="Unassembled WGS sequence"/>
</dbReference>
<dbReference type="CDD" id="cd02511">
    <property type="entry name" value="Beta4Glucosyltransferase"/>
    <property type="match status" value="1"/>
</dbReference>
<feature type="domain" description="Glycosyltransferase 2-like" evidence="3">
    <location>
        <begin position="8"/>
        <end position="93"/>
    </location>
</feature>
<dbReference type="Pfam" id="PF00535">
    <property type="entry name" value="Glycos_transf_2"/>
    <property type="match status" value="1"/>
</dbReference>
<protein>
    <submittedName>
        <fullName evidence="4">Glycosyltransferase involved in cell wall bisynthesis</fullName>
    </submittedName>
</protein>
<dbReference type="InterPro" id="IPR029044">
    <property type="entry name" value="Nucleotide-diphossugar_trans"/>
</dbReference>
<evidence type="ECO:0000259" key="3">
    <source>
        <dbReference type="Pfam" id="PF00535"/>
    </source>
</evidence>
<evidence type="ECO:0000313" key="4">
    <source>
        <dbReference type="EMBL" id="SMG50450.1"/>
    </source>
</evidence>
<dbReference type="STRING" id="1852522.SAMN06295960_3118"/>
<dbReference type="InterPro" id="IPR001173">
    <property type="entry name" value="Glyco_trans_2-like"/>
</dbReference>
<feature type="repeat" description="TPR" evidence="1">
    <location>
        <begin position="279"/>
        <end position="312"/>
    </location>
</feature>
<keyword evidence="5" id="KW-1185">Reference proteome</keyword>
<dbReference type="SUPFAM" id="SSF48452">
    <property type="entry name" value="TPR-like"/>
    <property type="match status" value="1"/>
</dbReference>
<dbReference type="PROSITE" id="PS50005">
    <property type="entry name" value="TPR"/>
    <property type="match status" value="1"/>
</dbReference>
<sequence length="523" mass="58758">MSNKPRLSTCMIVKNEAELLPACLDSICEVSDEIIVMDTGSTDATIDIAKQYGAHVEVIEWKQHFGDARNEALKLATGDWILSIDADERLTKEDTVLLRSLLDGSHEYEGWFLQVEHFLSDDEDAVPISINPLLRLFRNREAYRFEGAIHEQIAPVILRERPEAVFGISRCRIRHLGYQSHIVMNKNKIQRNIALLEHTLETEGREPFHLFNLAVEKLRLGSIEEALSLLIEAKAITPSSATFAHLMIKYEAMALAAIGRYEEALASCRSGLRFYPDYSDLYFAMAHYEEALGQRKAAVASLKRAIELGPPPNHYHTESGLATYRSHAKLASWALEERRWREAEEELELALKDAHCPVSTWLAVHRLQRLLQHYSTAADWTPREPYLQGQEALTIHRPSTSSSQSAVNSSGAARPSESWLLLQSQEKQRLLQYTLELMQPLDAHPEEAQSSPMPQAEEPPSKSGHSPELTALESSLQCLRLADGALARLQAHDRSQELAIAIRLICPIGAMALTLAEARGRIQ</sequence>
<dbReference type="PANTHER" id="PTHR43630">
    <property type="entry name" value="POLY-BETA-1,6-N-ACETYL-D-GLUCOSAMINE SYNTHASE"/>
    <property type="match status" value="1"/>
</dbReference>
<dbReference type="SUPFAM" id="SSF53448">
    <property type="entry name" value="Nucleotide-diphospho-sugar transferases"/>
    <property type="match status" value="1"/>
</dbReference>
<dbReference type="Gene3D" id="1.25.40.10">
    <property type="entry name" value="Tetratricopeptide repeat domain"/>
    <property type="match status" value="1"/>
</dbReference>
<evidence type="ECO:0000313" key="5">
    <source>
        <dbReference type="Proteomes" id="UP000193834"/>
    </source>
</evidence>
<name>A0A1X7L9Q9_9BACL</name>
<evidence type="ECO:0000256" key="2">
    <source>
        <dbReference type="SAM" id="MobiDB-lite"/>
    </source>
</evidence>
<dbReference type="GO" id="GO:0016740">
    <property type="term" value="F:transferase activity"/>
    <property type="evidence" value="ECO:0007669"/>
    <property type="project" value="UniProtKB-KW"/>
</dbReference>
<dbReference type="RefSeq" id="WP_085495554.1">
    <property type="nucleotide sequence ID" value="NZ_FXAZ01000004.1"/>
</dbReference>
<dbReference type="EMBL" id="FXAZ01000004">
    <property type="protein sequence ID" value="SMG50450.1"/>
    <property type="molecule type" value="Genomic_DNA"/>
</dbReference>
<evidence type="ECO:0000256" key="1">
    <source>
        <dbReference type="PROSITE-ProRule" id="PRU00339"/>
    </source>
</evidence>
<dbReference type="OrthoDB" id="9815923at2"/>
<proteinExistence type="predicted"/>
<dbReference type="PANTHER" id="PTHR43630:SF2">
    <property type="entry name" value="GLYCOSYLTRANSFERASE"/>
    <property type="match status" value="1"/>
</dbReference>
<reference evidence="4 5" key="1">
    <citation type="submission" date="2017-04" db="EMBL/GenBank/DDBJ databases">
        <authorList>
            <person name="Afonso C.L."/>
            <person name="Miller P.J."/>
            <person name="Scott M.A."/>
            <person name="Spackman E."/>
            <person name="Goraichik I."/>
            <person name="Dimitrov K.M."/>
            <person name="Suarez D.L."/>
            <person name="Swayne D.E."/>
        </authorList>
    </citation>
    <scope>NUCLEOTIDE SEQUENCE [LARGE SCALE GENOMIC DNA]</scope>
    <source>
        <strain evidence="4 5">11</strain>
    </source>
</reference>